<dbReference type="EMBL" id="LAZR01007611">
    <property type="protein sequence ID" value="KKM84133.1"/>
    <property type="molecule type" value="Genomic_DNA"/>
</dbReference>
<dbReference type="AlphaFoldDB" id="A0A0F9KQJ8"/>
<evidence type="ECO:0000313" key="1">
    <source>
        <dbReference type="EMBL" id="KKM84133.1"/>
    </source>
</evidence>
<protein>
    <submittedName>
        <fullName evidence="1">Uncharacterized protein</fullName>
    </submittedName>
</protein>
<sequence length="100" mass="12132">MDLTKINFTANNAVYHVTKGLIFNRMIAFQVRFLRKDDNDRSIKAQNEERLKERIFEKIKFSFNLRLNARSDPSNYQFTDEFIKRMIITNEKKDIFKTQY</sequence>
<reference evidence="1" key="1">
    <citation type="journal article" date="2015" name="Nature">
        <title>Complex archaea that bridge the gap between prokaryotes and eukaryotes.</title>
        <authorList>
            <person name="Spang A."/>
            <person name="Saw J.H."/>
            <person name="Jorgensen S.L."/>
            <person name="Zaremba-Niedzwiedzka K."/>
            <person name="Martijn J."/>
            <person name="Lind A.E."/>
            <person name="van Eijk R."/>
            <person name="Schleper C."/>
            <person name="Guy L."/>
            <person name="Ettema T.J."/>
        </authorList>
    </citation>
    <scope>NUCLEOTIDE SEQUENCE</scope>
</reference>
<name>A0A0F9KQJ8_9ZZZZ</name>
<comment type="caution">
    <text evidence="1">The sequence shown here is derived from an EMBL/GenBank/DDBJ whole genome shotgun (WGS) entry which is preliminary data.</text>
</comment>
<gene>
    <name evidence="1" type="ORF">LCGC14_1302270</name>
</gene>
<organism evidence="1">
    <name type="scientific">marine sediment metagenome</name>
    <dbReference type="NCBI Taxonomy" id="412755"/>
    <lineage>
        <taxon>unclassified sequences</taxon>
        <taxon>metagenomes</taxon>
        <taxon>ecological metagenomes</taxon>
    </lineage>
</organism>
<accession>A0A0F9KQJ8</accession>
<feature type="non-terminal residue" evidence="1">
    <location>
        <position position="100"/>
    </location>
</feature>
<proteinExistence type="predicted"/>